<gene>
    <name evidence="11" type="ORF">PCA10_28170</name>
</gene>
<dbReference type="Gene3D" id="3.50.50.60">
    <property type="entry name" value="FAD/NAD(P)-binding domain"/>
    <property type="match status" value="1"/>
</dbReference>
<dbReference type="GO" id="GO:0016614">
    <property type="term" value="F:oxidoreductase activity, acting on CH-OH group of donors"/>
    <property type="evidence" value="ECO:0007669"/>
    <property type="project" value="InterPro"/>
</dbReference>
<dbReference type="PIRSF" id="PIRSF000137">
    <property type="entry name" value="Alcohol_oxidase"/>
    <property type="match status" value="1"/>
</dbReference>
<dbReference type="Gene3D" id="3.30.560.10">
    <property type="entry name" value="Glucose Oxidase, domain 3"/>
    <property type="match status" value="1"/>
</dbReference>
<feature type="binding site" evidence="6">
    <location>
        <position position="221"/>
    </location>
    <ligand>
        <name>FAD</name>
        <dbReference type="ChEBI" id="CHEBI:57692"/>
    </ligand>
</feature>
<feature type="region of interest" description="Disordered" evidence="8">
    <location>
        <begin position="534"/>
        <end position="555"/>
    </location>
</feature>
<evidence type="ECO:0000256" key="1">
    <source>
        <dbReference type="ARBA" id="ARBA00001974"/>
    </source>
</evidence>
<dbReference type="GO" id="GO:0050660">
    <property type="term" value="F:flavin adenine dinucleotide binding"/>
    <property type="evidence" value="ECO:0007669"/>
    <property type="project" value="InterPro"/>
</dbReference>
<dbReference type="PANTHER" id="PTHR11552:SF147">
    <property type="entry name" value="CHOLINE DEHYDROGENASE, MITOCHONDRIAL"/>
    <property type="match status" value="1"/>
</dbReference>
<evidence type="ECO:0000256" key="2">
    <source>
        <dbReference type="ARBA" id="ARBA00010790"/>
    </source>
</evidence>
<dbReference type="SUPFAM" id="SSF54373">
    <property type="entry name" value="FAD-linked reductases, C-terminal domain"/>
    <property type="match status" value="1"/>
</dbReference>
<dbReference type="EMBL" id="AP013068">
    <property type="protein sequence ID" value="BAN48549.1"/>
    <property type="molecule type" value="Genomic_DNA"/>
</dbReference>
<dbReference type="SUPFAM" id="SSF51905">
    <property type="entry name" value="FAD/NAD(P)-binding domain"/>
    <property type="match status" value="1"/>
</dbReference>
<dbReference type="AlphaFoldDB" id="S6BHH5"/>
<dbReference type="InterPro" id="IPR012132">
    <property type="entry name" value="GMC_OxRdtase"/>
</dbReference>
<dbReference type="STRING" id="1245471.PCA10_28170"/>
<dbReference type="PANTHER" id="PTHR11552">
    <property type="entry name" value="GLUCOSE-METHANOL-CHOLINE GMC OXIDOREDUCTASE"/>
    <property type="match status" value="1"/>
</dbReference>
<feature type="domain" description="Glucose-methanol-choline oxidoreductase N-terminal" evidence="9">
    <location>
        <begin position="81"/>
        <end position="104"/>
    </location>
</feature>
<keyword evidence="3 7" id="KW-0285">Flavoprotein</keyword>
<evidence type="ECO:0000259" key="9">
    <source>
        <dbReference type="PROSITE" id="PS00623"/>
    </source>
</evidence>
<reference evidence="11 12" key="1">
    <citation type="journal article" date="2013" name="Genome Announc.">
        <title>Complete Genome Sequence of the Carbazole Degrader Pseudomonas resinovorans Strain CA10 (NBRC 106553).</title>
        <authorList>
            <person name="Shintani M."/>
            <person name="Hosoyama A."/>
            <person name="Ohji S."/>
            <person name="Tsuchikane K."/>
            <person name="Takarada H."/>
            <person name="Yamazoe A."/>
            <person name="Fujita N."/>
            <person name="Nojiri H."/>
        </authorList>
    </citation>
    <scope>NUCLEOTIDE SEQUENCE [LARGE SCALE GENOMIC DNA]</scope>
    <source>
        <strain evidence="11 12">NBRC 106553</strain>
    </source>
</reference>
<dbReference type="PROSITE" id="PS00624">
    <property type="entry name" value="GMC_OXRED_2"/>
    <property type="match status" value="1"/>
</dbReference>
<feature type="domain" description="Glucose-methanol-choline oxidoreductase N-terminal" evidence="10">
    <location>
        <begin position="256"/>
        <end position="270"/>
    </location>
</feature>
<evidence type="ECO:0000256" key="3">
    <source>
        <dbReference type="ARBA" id="ARBA00022630"/>
    </source>
</evidence>
<proteinExistence type="inferred from homology"/>
<evidence type="ECO:0000256" key="7">
    <source>
        <dbReference type="RuleBase" id="RU003968"/>
    </source>
</evidence>
<sequence length="555" mass="59750">MQEQYDYIIVGAGSAGCVLANRLSADPSISVLLVESGPDDSSPLIRMPRGIGKLLAPGNPHVWDYQVSRGQGMPAEVWLKGRAIGGSSSINGMVYVRGAPADYDAWEAAGCIGWGWKDMARQFVALEDHQLGASEARGDSGPLKVSIHPSGSPLCEAVIQAAEQSGVQRVSDTNHVATVEQGAFGYQPQTTWQGKRFSAARAFLHPIRKRPNLRILTGTEVLRINFSERRAVSLLVRDKRGERQFGIRREVILSAGAIQSPKLLQLSGVGPAALLAEHGVPLISDSPNVGRNLREHVCLAMQYRVTGGSLNHCFRGLGLLGSLWKYYAHSRGPLTHAAHEAGGFIKTRPELDRADAQIGVSLHSLVQEGETVVPEKLPGLTFYCYFMRPESQGQLSIRSADPDVPPAIDANFLDSEVDQTAAIALIRWVRQLCAQPALAPYIVSEEVPGRAAQSDEEVLAAARAIGQTAYHVSGTCRMGGDSASVLDPELRVRGVSGVRVVDTSIMPTLVSGNTNAPAMAIALRAAELILEGATRRQSDSPHRQLDLHELEGQQQ</sequence>
<name>S6BHH5_METRE</name>
<dbReference type="eggNOG" id="COG2303">
    <property type="taxonomic scope" value="Bacteria"/>
</dbReference>
<dbReference type="RefSeq" id="WP_016492741.1">
    <property type="nucleotide sequence ID" value="NC_021499.1"/>
</dbReference>
<evidence type="ECO:0000313" key="12">
    <source>
        <dbReference type="Proteomes" id="UP000015503"/>
    </source>
</evidence>
<evidence type="ECO:0000256" key="4">
    <source>
        <dbReference type="ARBA" id="ARBA00022827"/>
    </source>
</evidence>
<dbReference type="InterPro" id="IPR036188">
    <property type="entry name" value="FAD/NAD-bd_sf"/>
</dbReference>
<protein>
    <submittedName>
        <fullName evidence="11">Putative oxidoreductase</fullName>
    </submittedName>
</protein>
<feature type="binding site" evidence="6">
    <location>
        <begin position="91"/>
        <end position="94"/>
    </location>
    <ligand>
        <name>FAD</name>
        <dbReference type="ChEBI" id="CHEBI:57692"/>
    </ligand>
</feature>
<dbReference type="HOGENOM" id="CLU_002865_7_1_6"/>
<dbReference type="KEGG" id="pre:PCA10_28170"/>
<keyword evidence="4 6" id="KW-0274">FAD</keyword>
<evidence type="ECO:0000256" key="6">
    <source>
        <dbReference type="PIRSR" id="PIRSR000137-2"/>
    </source>
</evidence>
<accession>S6BHH5</accession>
<dbReference type="Pfam" id="PF05199">
    <property type="entry name" value="GMC_oxred_C"/>
    <property type="match status" value="1"/>
</dbReference>
<dbReference type="PROSITE" id="PS00623">
    <property type="entry name" value="GMC_OXRED_1"/>
    <property type="match status" value="1"/>
</dbReference>
<evidence type="ECO:0000259" key="10">
    <source>
        <dbReference type="PROSITE" id="PS00624"/>
    </source>
</evidence>
<dbReference type="Pfam" id="PF00732">
    <property type="entry name" value="GMC_oxred_N"/>
    <property type="match status" value="1"/>
</dbReference>
<dbReference type="OrthoDB" id="9785276at2"/>
<keyword evidence="12" id="KW-1185">Reference proteome</keyword>
<organism evidence="11 12">
    <name type="scientific">Metapseudomonas resinovorans NBRC 106553</name>
    <dbReference type="NCBI Taxonomy" id="1245471"/>
    <lineage>
        <taxon>Bacteria</taxon>
        <taxon>Pseudomonadati</taxon>
        <taxon>Pseudomonadota</taxon>
        <taxon>Gammaproteobacteria</taxon>
        <taxon>Pseudomonadales</taxon>
        <taxon>Pseudomonadaceae</taxon>
        <taxon>Metapseudomonas</taxon>
    </lineage>
</organism>
<comment type="similarity">
    <text evidence="2 7">Belongs to the GMC oxidoreductase family.</text>
</comment>
<evidence type="ECO:0000256" key="8">
    <source>
        <dbReference type="SAM" id="MobiDB-lite"/>
    </source>
</evidence>
<evidence type="ECO:0000256" key="5">
    <source>
        <dbReference type="ARBA" id="ARBA00023002"/>
    </source>
</evidence>
<dbReference type="InterPro" id="IPR000172">
    <property type="entry name" value="GMC_OxRdtase_N"/>
</dbReference>
<dbReference type="PATRIC" id="fig|1245471.3.peg.2853"/>
<keyword evidence="5" id="KW-0560">Oxidoreductase</keyword>
<dbReference type="InterPro" id="IPR007867">
    <property type="entry name" value="GMC_OxRtase_C"/>
</dbReference>
<comment type="cofactor">
    <cofactor evidence="1 6">
        <name>FAD</name>
        <dbReference type="ChEBI" id="CHEBI:57692"/>
    </cofactor>
</comment>
<evidence type="ECO:0000313" key="11">
    <source>
        <dbReference type="EMBL" id="BAN48549.1"/>
    </source>
</evidence>
<dbReference type="Proteomes" id="UP000015503">
    <property type="component" value="Chromosome"/>
</dbReference>